<evidence type="ECO:0000313" key="2">
    <source>
        <dbReference type="Proteomes" id="UP000246121"/>
    </source>
</evidence>
<dbReference type="VEuPathDB" id="TriTrypDB:TCDM_07120"/>
<dbReference type="VEuPathDB" id="TriTrypDB:TcCLB.511907.340"/>
<organism evidence="1 2">
    <name type="scientific">Trypanosoma cruzi</name>
    <dbReference type="NCBI Taxonomy" id="5693"/>
    <lineage>
        <taxon>Eukaryota</taxon>
        <taxon>Discoba</taxon>
        <taxon>Euglenozoa</taxon>
        <taxon>Kinetoplastea</taxon>
        <taxon>Metakinetoplastina</taxon>
        <taxon>Trypanosomatida</taxon>
        <taxon>Trypanosomatidae</taxon>
        <taxon>Trypanosoma</taxon>
        <taxon>Schizotrypanum</taxon>
    </lineage>
</organism>
<reference evidence="1 2" key="1">
    <citation type="journal article" date="2018" name="Microb. Genom.">
        <title>Expanding an expanded genome: long-read sequencing of Trypanosoma cruzi.</title>
        <authorList>
            <person name="Berna L."/>
            <person name="Rodriguez M."/>
            <person name="Chiribao M.L."/>
            <person name="Parodi-Talice A."/>
            <person name="Pita S."/>
            <person name="Rijo G."/>
            <person name="Alvarez-Valin F."/>
            <person name="Robello C."/>
        </authorList>
    </citation>
    <scope>NUCLEOTIDE SEQUENCE [LARGE SCALE GENOMIC DNA]</scope>
    <source>
        <strain evidence="1 2">Dm28c</strain>
    </source>
</reference>
<dbReference type="Proteomes" id="UP000246121">
    <property type="component" value="Unassembled WGS sequence"/>
</dbReference>
<gene>
    <name evidence="1" type="ORF">C4B63_32g335</name>
</gene>
<dbReference type="VEuPathDB" id="TriTrypDB:C4B63_32g335"/>
<dbReference type="VEuPathDB" id="TriTrypDB:BCY84_15809"/>
<dbReference type="VEuPathDB" id="TriTrypDB:TcYC6_0083100"/>
<dbReference type="VEuPathDB" id="TriTrypDB:TcCL_Unassigned01253"/>
<dbReference type="VEuPathDB" id="TriTrypDB:ECC02_006309"/>
<dbReference type="VEuPathDB" id="TriTrypDB:TCSYLVIO_002594"/>
<proteinExistence type="predicted"/>
<dbReference type="VEuPathDB" id="TriTrypDB:Tc_MARK_1330"/>
<comment type="caution">
    <text evidence="1">The sequence shown here is derived from an EMBL/GenBank/DDBJ whole genome shotgun (WGS) entry which is preliminary data.</text>
</comment>
<dbReference type="VEuPathDB" id="TriTrypDB:TcBrA4_0010270"/>
<evidence type="ECO:0000313" key="1">
    <source>
        <dbReference type="EMBL" id="PWU93253.1"/>
    </source>
</evidence>
<dbReference type="VEuPathDB" id="TriTrypDB:TcCLB.505965.20"/>
<dbReference type="VEuPathDB" id="TriTrypDB:C3747_100g83"/>
<dbReference type="EMBL" id="PRFA01000032">
    <property type="protein sequence ID" value="PWU93253.1"/>
    <property type="molecule type" value="Genomic_DNA"/>
</dbReference>
<accession>A0A2V2VFX5</accession>
<dbReference type="VEuPathDB" id="TriTrypDB:TcG_04785"/>
<protein>
    <submittedName>
        <fullName evidence="1">Uncharacterized protein</fullName>
    </submittedName>
</protein>
<name>A0A2V2VFX5_TRYCR</name>
<sequence length="203" mass="22904">MQYVVDRLYDARDTLRESFQPGDGDDAVTPFMVPVDGLLEQAVSFLGENYREKFVAVLKSSGAEKDVCPMLHLEKWLNSMYIPETRASNVPPFSLSKERDMWRGVKVEGLQSVLQLYRVYSALAFSFAFNLFPPLCFSIGEGRERGERKNEFPLFFCSCRRLLPFLENVGHGRAGNLIGGGGKASSFCCCTFSSTFLFLFRSL</sequence>
<dbReference type="AlphaFoldDB" id="A0A2V2VFX5"/>